<dbReference type="RefSeq" id="WP_259096154.1">
    <property type="nucleotide sequence ID" value="NZ_JANTZY010000009.1"/>
</dbReference>
<comment type="caution">
    <text evidence="2">The sequence shown here is derived from an EMBL/GenBank/DDBJ whole genome shotgun (WGS) entry which is preliminary data.</text>
</comment>
<dbReference type="Pfam" id="PF13588">
    <property type="entry name" value="HSDR_N_2"/>
    <property type="match status" value="1"/>
</dbReference>
<name>A0A9X2ZBZ7_9BACT</name>
<evidence type="ECO:0000313" key="2">
    <source>
        <dbReference type="EMBL" id="MCS4036444.1"/>
    </source>
</evidence>
<accession>A0A9X2ZBZ7</accession>
<dbReference type="AlphaFoldDB" id="A0A9X2ZBZ7"/>
<dbReference type="EMBL" id="JANUBF010000008">
    <property type="protein sequence ID" value="MCS4036444.1"/>
    <property type="molecule type" value="Genomic_DNA"/>
</dbReference>
<evidence type="ECO:0000313" key="3">
    <source>
        <dbReference type="Proteomes" id="UP001155040"/>
    </source>
</evidence>
<dbReference type="Proteomes" id="UP001155040">
    <property type="component" value="Unassembled WGS sequence"/>
</dbReference>
<reference evidence="2" key="1">
    <citation type="submission" date="2022-08" db="EMBL/GenBank/DDBJ databases">
        <title>Genomic Encyclopedia of Type Strains, Phase V (KMG-V): Genome sequencing to study the core and pangenomes of soil and plant-associated prokaryotes.</title>
        <authorList>
            <person name="Whitman W."/>
        </authorList>
    </citation>
    <scope>NUCLEOTIDE SEQUENCE</scope>
    <source>
        <strain evidence="2">SP3012</strain>
    </source>
</reference>
<organism evidence="2 3">
    <name type="scientific">Salinibacter ruber</name>
    <dbReference type="NCBI Taxonomy" id="146919"/>
    <lineage>
        <taxon>Bacteria</taxon>
        <taxon>Pseudomonadati</taxon>
        <taxon>Rhodothermota</taxon>
        <taxon>Rhodothermia</taxon>
        <taxon>Rhodothermales</taxon>
        <taxon>Salinibacteraceae</taxon>
        <taxon>Salinibacter</taxon>
    </lineage>
</organism>
<sequence length="331" mass="37483">MEDDPQMGETNTKTMLIKSFIEALGWNFVPSEIKLEYKIQMGTQNKKVDYALMLNKAPSVFVEAKGLDTTLSKRHRSQIESYMHNEEGVKWGLLTNGKKYQFYMYSGSPSSLLLGEIPLEQLSQDPKTKIVRTLSKKSVEAGESEQIAEKIRDRKNAISTLKDNKDVIAEDVAGVLTDRIGDSLLNTVETEAKEFVDSLVEEMKEDVSDNKLKSDGDDEEKIKYSEDISMIKNGNIVKVVKKGSQADEMAEAVNYLIEEESLLELIPIPYVPGNKKSIVNNEPKHPNGDKMRMSKKLSENYYVDTHMNKSTKEKHIKELAKMCGLKVKFGW</sequence>
<proteinExistence type="predicted"/>
<protein>
    <recommendedName>
        <fullName evidence="1">Type I restriction enzyme R protein N-terminal domain-containing protein</fullName>
    </recommendedName>
</protein>
<feature type="domain" description="Type I restriction enzyme R protein N-terminal" evidence="1">
    <location>
        <begin position="27"/>
        <end position="106"/>
    </location>
</feature>
<dbReference type="InterPro" id="IPR029464">
    <property type="entry name" value="HSDR_N"/>
</dbReference>
<dbReference type="Gene3D" id="3.90.1570.30">
    <property type="match status" value="1"/>
</dbReference>
<evidence type="ECO:0000259" key="1">
    <source>
        <dbReference type="Pfam" id="PF13588"/>
    </source>
</evidence>
<gene>
    <name evidence="2" type="ORF">GGQ01_001505</name>
</gene>